<keyword evidence="3" id="KW-0378">Hydrolase</keyword>
<keyword evidence="2" id="KW-1015">Disulfide bond</keyword>
<evidence type="ECO:0000313" key="8">
    <source>
        <dbReference type="Proteomes" id="UP000256763"/>
    </source>
</evidence>
<feature type="chain" id="PRO_5017538117" description="Peptidase S1 domain-containing protein" evidence="5">
    <location>
        <begin position="32"/>
        <end position="310"/>
    </location>
</feature>
<dbReference type="InterPro" id="IPR033116">
    <property type="entry name" value="TRYPSIN_SER"/>
</dbReference>
<reference evidence="8" key="1">
    <citation type="submission" date="2017-05" db="EMBL/GenBank/DDBJ databases">
        <authorList>
            <person name="Sharma S."/>
            <person name="Sidhu C."/>
            <person name="Pinnaka A.K."/>
        </authorList>
    </citation>
    <scope>NUCLEOTIDE SEQUENCE [LARGE SCALE GENOMIC DNA]</scope>
    <source>
        <strain evidence="8">AK93</strain>
    </source>
</reference>
<protein>
    <recommendedName>
        <fullName evidence="6">Peptidase S1 domain-containing protein</fullName>
    </recommendedName>
</protein>
<keyword evidence="3" id="KW-0720">Serine protease</keyword>
<keyword evidence="5" id="KW-0732">Signal</keyword>
<dbReference type="InterPro" id="IPR001254">
    <property type="entry name" value="Trypsin_dom"/>
</dbReference>
<organism evidence="7 8">
    <name type="scientific">Alkalilimnicola ehrlichii</name>
    <dbReference type="NCBI Taxonomy" id="351052"/>
    <lineage>
        <taxon>Bacteria</taxon>
        <taxon>Pseudomonadati</taxon>
        <taxon>Pseudomonadota</taxon>
        <taxon>Gammaproteobacteria</taxon>
        <taxon>Chromatiales</taxon>
        <taxon>Ectothiorhodospiraceae</taxon>
        <taxon>Alkalilimnicola</taxon>
    </lineage>
</organism>
<dbReference type="FunFam" id="2.40.10.10:FF:000068">
    <property type="entry name" value="transmembrane protease serine 2"/>
    <property type="match status" value="1"/>
</dbReference>
<dbReference type="PROSITE" id="PS00134">
    <property type="entry name" value="TRYPSIN_HIS"/>
    <property type="match status" value="1"/>
</dbReference>
<keyword evidence="4" id="KW-1133">Transmembrane helix</keyword>
<dbReference type="GO" id="GO:0004252">
    <property type="term" value="F:serine-type endopeptidase activity"/>
    <property type="evidence" value="ECO:0007669"/>
    <property type="project" value="InterPro"/>
</dbReference>
<evidence type="ECO:0000259" key="6">
    <source>
        <dbReference type="PROSITE" id="PS50240"/>
    </source>
</evidence>
<keyword evidence="8" id="KW-1185">Reference proteome</keyword>
<dbReference type="PROSITE" id="PS00135">
    <property type="entry name" value="TRYPSIN_SER"/>
    <property type="match status" value="1"/>
</dbReference>
<keyword evidence="3" id="KW-0645">Protease</keyword>
<dbReference type="EMBL" id="NFZW01000023">
    <property type="protein sequence ID" value="RFA33074.1"/>
    <property type="molecule type" value="Genomic_DNA"/>
</dbReference>
<proteinExistence type="inferred from homology"/>
<dbReference type="InterPro" id="IPR001314">
    <property type="entry name" value="Peptidase_S1A"/>
</dbReference>
<dbReference type="PRINTS" id="PR00722">
    <property type="entry name" value="CHYMOTRYPSIN"/>
</dbReference>
<dbReference type="AlphaFoldDB" id="A0A3E0WJF4"/>
<dbReference type="InterPro" id="IPR043504">
    <property type="entry name" value="Peptidase_S1_PA_chymotrypsin"/>
</dbReference>
<dbReference type="SUPFAM" id="SSF50494">
    <property type="entry name" value="Trypsin-like serine proteases"/>
    <property type="match status" value="1"/>
</dbReference>
<evidence type="ECO:0000256" key="3">
    <source>
        <dbReference type="RuleBase" id="RU363034"/>
    </source>
</evidence>
<dbReference type="InterPro" id="IPR009003">
    <property type="entry name" value="Peptidase_S1_PA"/>
</dbReference>
<dbReference type="InterPro" id="IPR018114">
    <property type="entry name" value="TRYPSIN_HIS"/>
</dbReference>
<dbReference type="CDD" id="cd00190">
    <property type="entry name" value="Tryp_SPc"/>
    <property type="match status" value="1"/>
</dbReference>
<dbReference type="InterPro" id="IPR050430">
    <property type="entry name" value="Peptidase_S1"/>
</dbReference>
<evidence type="ECO:0000256" key="1">
    <source>
        <dbReference type="ARBA" id="ARBA00007664"/>
    </source>
</evidence>
<comment type="caution">
    <text evidence="7">The sequence shown here is derived from an EMBL/GenBank/DDBJ whole genome shotgun (WGS) entry which is preliminary data.</text>
</comment>
<dbReference type="Gene3D" id="2.40.10.10">
    <property type="entry name" value="Trypsin-like serine proteases"/>
    <property type="match status" value="1"/>
</dbReference>
<dbReference type="OrthoDB" id="9813836at2"/>
<dbReference type="Pfam" id="PF00089">
    <property type="entry name" value="Trypsin"/>
    <property type="match status" value="1"/>
</dbReference>
<accession>A0A3E0WJF4</accession>
<gene>
    <name evidence="7" type="ORF">CAL65_18055</name>
</gene>
<sequence length="310" mass="34468">MTLRKITPFFGRRLSLWLAAMLLAWTSQTLAGERIQPRIIGGDHAEEAAWPAHVGLIDTGWASTYGGYFCGGTLIAPRWVITAAHCVERRAPWDIEVLSQTHSLLLGGERLRVIGVWLHPRYHPGTLAHDLALLKLADTFNGPPMRIGEAEFARPTDQTGRHATVIGWGVTSNQGSRPFRLQEAELRLIDRGRCRQDFNNADPAYPPITDRMLCAGYEVEYYQQRDSCRGDSGGPLMVHDGQAYVLVGVVSWGPERCATEGLYGVYTDLTQYTDWIAAHLEPEQVRAGYGSLSYGVVLALILLAVGRRRR</sequence>
<evidence type="ECO:0000313" key="7">
    <source>
        <dbReference type="EMBL" id="RFA33074.1"/>
    </source>
</evidence>
<evidence type="ECO:0000256" key="5">
    <source>
        <dbReference type="SAM" id="SignalP"/>
    </source>
</evidence>
<comment type="similarity">
    <text evidence="1">Belongs to the peptidase S1 family.</text>
</comment>
<feature type="transmembrane region" description="Helical" evidence="4">
    <location>
        <begin position="287"/>
        <end position="305"/>
    </location>
</feature>
<dbReference type="PANTHER" id="PTHR24276">
    <property type="entry name" value="POLYSERASE-RELATED"/>
    <property type="match status" value="1"/>
</dbReference>
<dbReference type="RefSeq" id="WP_116303607.1">
    <property type="nucleotide sequence ID" value="NZ_NFZV01000024.1"/>
</dbReference>
<dbReference type="PROSITE" id="PS50240">
    <property type="entry name" value="TRYPSIN_DOM"/>
    <property type="match status" value="1"/>
</dbReference>
<evidence type="ECO:0000256" key="2">
    <source>
        <dbReference type="ARBA" id="ARBA00023157"/>
    </source>
</evidence>
<keyword evidence="4" id="KW-0812">Transmembrane</keyword>
<dbReference type="Proteomes" id="UP000256763">
    <property type="component" value="Unassembled WGS sequence"/>
</dbReference>
<evidence type="ECO:0000256" key="4">
    <source>
        <dbReference type="SAM" id="Phobius"/>
    </source>
</evidence>
<dbReference type="PANTHER" id="PTHR24276:SF98">
    <property type="entry name" value="FI18310P1-RELATED"/>
    <property type="match status" value="1"/>
</dbReference>
<dbReference type="GO" id="GO:0006508">
    <property type="term" value="P:proteolysis"/>
    <property type="evidence" value="ECO:0007669"/>
    <property type="project" value="UniProtKB-KW"/>
</dbReference>
<feature type="signal peptide" evidence="5">
    <location>
        <begin position="1"/>
        <end position="31"/>
    </location>
</feature>
<dbReference type="SMART" id="SM00020">
    <property type="entry name" value="Tryp_SPc"/>
    <property type="match status" value="1"/>
</dbReference>
<feature type="domain" description="Peptidase S1" evidence="6">
    <location>
        <begin position="39"/>
        <end position="281"/>
    </location>
</feature>
<keyword evidence="4" id="KW-0472">Membrane</keyword>
<name>A0A3E0WJF4_9GAMM</name>
<dbReference type="FunFam" id="2.40.10.10:FF:000002">
    <property type="entry name" value="Transmembrane protease serine"/>
    <property type="match status" value="1"/>
</dbReference>